<dbReference type="EMBL" id="JADGJW010000758">
    <property type="protein sequence ID" value="KAJ3212910.1"/>
    <property type="molecule type" value="Genomic_DNA"/>
</dbReference>
<evidence type="ECO:0000313" key="2">
    <source>
        <dbReference type="Proteomes" id="UP001211065"/>
    </source>
</evidence>
<name>A0AAD5TZU1_9FUNG</name>
<comment type="caution">
    <text evidence="1">The sequence shown here is derived from an EMBL/GenBank/DDBJ whole genome shotgun (WGS) entry which is preliminary data.</text>
</comment>
<gene>
    <name evidence="1" type="ORF">HK099_007628</name>
</gene>
<proteinExistence type="predicted"/>
<organism evidence="1 2">
    <name type="scientific">Clydaea vesicula</name>
    <dbReference type="NCBI Taxonomy" id="447962"/>
    <lineage>
        <taxon>Eukaryota</taxon>
        <taxon>Fungi</taxon>
        <taxon>Fungi incertae sedis</taxon>
        <taxon>Chytridiomycota</taxon>
        <taxon>Chytridiomycota incertae sedis</taxon>
        <taxon>Chytridiomycetes</taxon>
        <taxon>Lobulomycetales</taxon>
        <taxon>Lobulomycetaceae</taxon>
        <taxon>Clydaea</taxon>
    </lineage>
</organism>
<dbReference type="Proteomes" id="UP001211065">
    <property type="component" value="Unassembled WGS sequence"/>
</dbReference>
<dbReference type="AlphaFoldDB" id="A0AAD5TZU1"/>
<reference evidence="1" key="1">
    <citation type="submission" date="2020-05" db="EMBL/GenBank/DDBJ databases">
        <title>Phylogenomic resolution of chytrid fungi.</title>
        <authorList>
            <person name="Stajich J.E."/>
            <person name="Amses K."/>
            <person name="Simmons R."/>
            <person name="Seto K."/>
            <person name="Myers J."/>
            <person name="Bonds A."/>
            <person name="Quandt C.A."/>
            <person name="Barry K."/>
            <person name="Liu P."/>
            <person name="Grigoriev I."/>
            <person name="Longcore J.E."/>
            <person name="James T.Y."/>
        </authorList>
    </citation>
    <scope>NUCLEOTIDE SEQUENCE</scope>
    <source>
        <strain evidence="1">JEL0476</strain>
    </source>
</reference>
<accession>A0AAD5TZU1</accession>
<sequence>MVAGIFNIIIIPKVTLSSNSLKNSFGNDYKVEINLESVKFEECPIEFLNKFKWLSSDTSSFVDIGEYKDKACKQVAIGRNVASPTRVILKISHYVLLDTFWTTVLETMVVGLKDIRAVEQDSA</sequence>
<evidence type="ECO:0000313" key="1">
    <source>
        <dbReference type="EMBL" id="KAJ3212910.1"/>
    </source>
</evidence>
<keyword evidence="2" id="KW-1185">Reference proteome</keyword>
<protein>
    <submittedName>
        <fullName evidence="1">Uncharacterized protein</fullName>
    </submittedName>
</protein>